<reference evidence="1 2" key="1">
    <citation type="submission" date="2019-09" db="EMBL/GenBank/DDBJ databases">
        <title>Identification of Malikia spinosa a prominent benzene-, toluene-, and ethylbenzene-degrading bacterium: enrichment, isolation and whole genome sequencing.</title>
        <authorList>
            <person name="Tancsics A."/>
            <person name="Revesz F."/>
            <person name="Kriszt B."/>
        </authorList>
    </citation>
    <scope>NUCLEOTIDE SEQUENCE [LARGE SCALE GENOMIC DNA]</scope>
    <source>
        <strain evidence="1 2">AB6</strain>
    </source>
</reference>
<evidence type="ECO:0000313" key="1">
    <source>
        <dbReference type="EMBL" id="MYZ52430.1"/>
    </source>
</evidence>
<dbReference type="AlphaFoldDB" id="A0A7C9J8H7"/>
<gene>
    <name evidence="1" type="ORF">F5985_09865</name>
</gene>
<accession>A0A7C9J8H7</accession>
<evidence type="ECO:0000313" key="2">
    <source>
        <dbReference type="Proteomes" id="UP000481947"/>
    </source>
</evidence>
<protein>
    <recommendedName>
        <fullName evidence="3">Helix-turn-helix domain-containing protein</fullName>
    </recommendedName>
</protein>
<organism evidence="1 2">
    <name type="scientific">Malikia spinosa</name>
    <dbReference type="NCBI Taxonomy" id="86180"/>
    <lineage>
        <taxon>Bacteria</taxon>
        <taxon>Pseudomonadati</taxon>
        <taxon>Pseudomonadota</taxon>
        <taxon>Betaproteobacteria</taxon>
        <taxon>Burkholderiales</taxon>
        <taxon>Comamonadaceae</taxon>
        <taxon>Malikia</taxon>
    </lineage>
</organism>
<name>A0A7C9J8H7_9BURK</name>
<dbReference type="Pfam" id="PF13384">
    <property type="entry name" value="HTH_23"/>
    <property type="match status" value="1"/>
</dbReference>
<dbReference type="Proteomes" id="UP000481947">
    <property type="component" value="Unassembled WGS sequence"/>
</dbReference>
<dbReference type="EMBL" id="VYSB01000009">
    <property type="protein sequence ID" value="MYZ52430.1"/>
    <property type="molecule type" value="Genomic_DNA"/>
</dbReference>
<dbReference type="InterPro" id="IPR009057">
    <property type="entry name" value="Homeodomain-like_sf"/>
</dbReference>
<sequence>MAKLEQRMEAQRLAQLGCSEREIAQQLKISPATAHRWIKTPIEADLAAAARKGQNTE</sequence>
<proteinExistence type="predicted"/>
<evidence type="ECO:0008006" key="3">
    <source>
        <dbReference type="Google" id="ProtNLM"/>
    </source>
</evidence>
<comment type="caution">
    <text evidence="1">The sequence shown here is derived from an EMBL/GenBank/DDBJ whole genome shotgun (WGS) entry which is preliminary data.</text>
</comment>
<dbReference type="SUPFAM" id="SSF46689">
    <property type="entry name" value="Homeodomain-like"/>
    <property type="match status" value="1"/>
</dbReference>
<dbReference type="RefSeq" id="WP_161125273.1">
    <property type="nucleotide sequence ID" value="NZ_VYSB01000009.1"/>
</dbReference>